<gene>
    <name evidence="9" type="ORF">RHOBADRAFT_36592</name>
</gene>
<dbReference type="OrthoDB" id="15433at2759"/>
<protein>
    <recommendedName>
        <fullName evidence="8">4'-phosphopantetheinyl transferase domain-containing protein</fullName>
    </recommendedName>
</protein>
<keyword evidence="4" id="KW-0276">Fatty acid metabolism</keyword>
<keyword evidence="6" id="KW-0443">Lipid metabolism</keyword>
<dbReference type="Gene3D" id="3.90.470.20">
    <property type="entry name" value="4'-phosphopantetheinyl transferase domain"/>
    <property type="match status" value="1"/>
</dbReference>
<dbReference type="Pfam" id="PF01648">
    <property type="entry name" value="ACPS"/>
    <property type="match status" value="1"/>
</dbReference>
<evidence type="ECO:0000313" key="9">
    <source>
        <dbReference type="EMBL" id="KPV74679.1"/>
    </source>
</evidence>
<evidence type="ECO:0000256" key="6">
    <source>
        <dbReference type="ARBA" id="ARBA00023098"/>
    </source>
</evidence>
<evidence type="ECO:0000256" key="4">
    <source>
        <dbReference type="ARBA" id="ARBA00022832"/>
    </source>
</evidence>
<evidence type="ECO:0000256" key="2">
    <source>
        <dbReference type="ARBA" id="ARBA00022679"/>
    </source>
</evidence>
<keyword evidence="3" id="KW-0479">Metal-binding</keyword>
<dbReference type="HAMAP" id="MF_00101">
    <property type="entry name" value="AcpS"/>
    <property type="match status" value="1"/>
</dbReference>
<evidence type="ECO:0000256" key="1">
    <source>
        <dbReference type="ARBA" id="ARBA00022516"/>
    </source>
</evidence>
<keyword evidence="1" id="KW-0444">Lipid biosynthesis</keyword>
<dbReference type="GO" id="GO:0000287">
    <property type="term" value="F:magnesium ion binding"/>
    <property type="evidence" value="ECO:0007669"/>
    <property type="project" value="InterPro"/>
</dbReference>
<sequence length="132" mass="14879">MLVGVGVDLVHLARVRSLCSRRTPLKLASRILSTQELDHYTHTAHTLDQQHHYLALRWAAKEAAYKALYPHCKPTWKDLAVSKPARSPKPALAWATDSSFVDPHLAHLAMHLSISHDNDHLVAFVVVEQRQP</sequence>
<dbReference type="RefSeq" id="XP_018270728.1">
    <property type="nucleotide sequence ID" value="XM_018413366.1"/>
</dbReference>
<name>A0A194S2D1_RHOGW</name>
<dbReference type="EMBL" id="KQ474079">
    <property type="protein sequence ID" value="KPV74679.1"/>
    <property type="molecule type" value="Genomic_DNA"/>
</dbReference>
<evidence type="ECO:0000259" key="8">
    <source>
        <dbReference type="Pfam" id="PF01648"/>
    </source>
</evidence>
<dbReference type="GO" id="GO:0006633">
    <property type="term" value="P:fatty acid biosynthetic process"/>
    <property type="evidence" value="ECO:0007669"/>
    <property type="project" value="UniProtKB-KW"/>
</dbReference>
<dbReference type="InterPro" id="IPR004568">
    <property type="entry name" value="Ppantetheine-prot_Trfase_dom"/>
</dbReference>
<keyword evidence="2" id="KW-0808">Transferase</keyword>
<dbReference type="STRING" id="578459.A0A194S2D1"/>
<proteinExistence type="inferred from homology"/>
<accession>A0A194S2D1</accession>
<dbReference type="GeneID" id="28973815"/>
<dbReference type="NCBIfam" id="TIGR00516">
    <property type="entry name" value="acpS"/>
    <property type="match status" value="1"/>
</dbReference>
<dbReference type="SUPFAM" id="SSF56214">
    <property type="entry name" value="4'-phosphopantetheinyl transferase"/>
    <property type="match status" value="1"/>
</dbReference>
<keyword evidence="5" id="KW-0460">Magnesium</keyword>
<evidence type="ECO:0000256" key="5">
    <source>
        <dbReference type="ARBA" id="ARBA00022842"/>
    </source>
</evidence>
<keyword evidence="7" id="KW-0275">Fatty acid biosynthesis</keyword>
<dbReference type="OMA" id="HDGEYVF"/>
<reference evidence="9 10" key="1">
    <citation type="journal article" date="2015" name="Front. Microbiol.">
        <title>Genome sequence of the plant growth promoting endophytic yeast Rhodotorula graminis WP1.</title>
        <authorList>
            <person name="Firrincieli A."/>
            <person name="Otillar R."/>
            <person name="Salamov A."/>
            <person name="Schmutz J."/>
            <person name="Khan Z."/>
            <person name="Redman R.S."/>
            <person name="Fleck N.D."/>
            <person name="Lindquist E."/>
            <person name="Grigoriev I.V."/>
            <person name="Doty S.L."/>
        </authorList>
    </citation>
    <scope>NUCLEOTIDE SEQUENCE [LARGE SCALE GENOMIC DNA]</scope>
    <source>
        <strain evidence="9 10">WP1</strain>
    </source>
</reference>
<evidence type="ECO:0000256" key="3">
    <source>
        <dbReference type="ARBA" id="ARBA00022723"/>
    </source>
</evidence>
<feature type="domain" description="4'-phosphopantetheinyl transferase" evidence="8">
    <location>
        <begin position="4"/>
        <end position="123"/>
    </location>
</feature>
<dbReference type="GO" id="GO:0008897">
    <property type="term" value="F:holo-[acyl-carrier-protein] synthase activity"/>
    <property type="evidence" value="ECO:0007669"/>
    <property type="project" value="InterPro"/>
</dbReference>
<keyword evidence="10" id="KW-1185">Reference proteome</keyword>
<dbReference type="NCBIfam" id="TIGR00556">
    <property type="entry name" value="pantethn_trn"/>
    <property type="match status" value="1"/>
</dbReference>
<dbReference type="Proteomes" id="UP000053890">
    <property type="component" value="Unassembled WGS sequence"/>
</dbReference>
<evidence type="ECO:0000256" key="7">
    <source>
        <dbReference type="ARBA" id="ARBA00023160"/>
    </source>
</evidence>
<organism evidence="9 10">
    <name type="scientific">Rhodotorula graminis (strain WP1)</name>
    <dbReference type="NCBI Taxonomy" id="578459"/>
    <lineage>
        <taxon>Eukaryota</taxon>
        <taxon>Fungi</taxon>
        <taxon>Dikarya</taxon>
        <taxon>Basidiomycota</taxon>
        <taxon>Pucciniomycotina</taxon>
        <taxon>Microbotryomycetes</taxon>
        <taxon>Sporidiobolales</taxon>
        <taxon>Sporidiobolaceae</taxon>
        <taxon>Rhodotorula</taxon>
    </lineage>
</organism>
<dbReference type="InterPro" id="IPR008278">
    <property type="entry name" value="4-PPantetheinyl_Trfase_dom"/>
</dbReference>
<evidence type="ECO:0000313" key="10">
    <source>
        <dbReference type="Proteomes" id="UP000053890"/>
    </source>
</evidence>
<dbReference type="InterPro" id="IPR037143">
    <property type="entry name" value="4-PPantetheinyl_Trfase_dom_sf"/>
</dbReference>
<dbReference type="InterPro" id="IPR002582">
    <property type="entry name" value="ACPS"/>
</dbReference>
<dbReference type="AlphaFoldDB" id="A0A194S2D1"/>